<evidence type="ECO:0000256" key="1">
    <source>
        <dbReference type="ARBA" id="ARBA00004114"/>
    </source>
</evidence>
<evidence type="ECO:0000256" key="7">
    <source>
        <dbReference type="ARBA" id="ARBA00022701"/>
    </source>
</evidence>
<evidence type="ECO:0000256" key="4">
    <source>
        <dbReference type="ARBA" id="ARBA00011010"/>
    </source>
</evidence>
<keyword evidence="11" id="KW-0206">Cytoskeleton</keyword>
<evidence type="ECO:0000313" key="16">
    <source>
        <dbReference type="EMBL" id="KAF7783916.1"/>
    </source>
</evidence>
<dbReference type="InterPro" id="IPR036859">
    <property type="entry name" value="CAP-Gly_dom_sf"/>
</dbReference>
<gene>
    <name evidence="16" type="ORF">Agabi119p4_81</name>
</gene>
<evidence type="ECO:0000256" key="2">
    <source>
        <dbReference type="ARBA" id="ARBA00004186"/>
    </source>
</evidence>
<dbReference type="InterPro" id="IPR022157">
    <property type="entry name" value="Dynactin"/>
</dbReference>
<dbReference type="Pfam" id="PF01302">
    <property type="entry name" value="CAP_GLY"/>
    <property type="match status" value="1"/>
</dbReference>
<evidence type="ECO:0000256" key="11">
    <source>
        <dbReference type="ARBA" id="ARBA00023212"/>
    </source>
</evidence>
<feature type="coiled-coil region" evidence="13">
    <location>
        <begin position="967"/>
        <end position="1074"/>
    </location>
</feature>
<dbReference type="Proteomes" id="UP000629468">
    <property type="component" value="Unassembled WGS sequence"/>
</dbReference>
<comment type="similarity">
    <text evidence="4">Belongs to the dynactin 150 kDa subunit family.</text>
</comment>
<dbReference type="GO" id="GO:0005814">
    <property type="term" value="C:centriole"/>
    <property type="evidence" value="ECO:0007669"/>
    <property type="project" value="UniProtKB-SubCell"/>
</dbReference>
<name>A0A8H7FA38_AGABI</name>
<sequence>MDAPLGSVVTIPQGKGVVRFTGPTQFQVGKWIGIELYEQNGKNDGSVNGVVYFTCKMNHGVFVRQSQLKAVHGMEEHLSRPRPQAHQRSNSKSLLVKTGVPATSSASSPRSQSPATKVVQQTTPIVHKIARTTTASPTKRAPTLNVQQPRRTLASRQSSSSDVPQSPASNSPGPLYTKPAAVLTNSPGPLHVKPTAALASAAKQAPRTSSPLSIPSEQAESATTHSPSTSPKVATSVPERLRPQPVSPSSSSAPAVRPPDDAETQELRVKVRVLEAKRTDDARHIRELESQIEDAKNFITVKPKLQLKLNQLQQDLIATRRDLADSQQLCQLAEGRVVDTQDQLEMAMLDKEMAEERAEAAQAELGEAQEKLAVLQVEMNVIKGGEEGGDKPSADGEASAKGALAYIQLEKQNERLKEALIKLRDLSQDTEHEQRRRIQEMEKDVEVLDELQVQYDETIIKLSNAETEIEDLKLQLDDAAHAEDLLLSLTERNLELGGKIEEMRITIEDLEALKELNDELEENHLETEKQLYEDIETRDTQIREQQNKIASLEDAYQDLEGTVTQFREFVIQLQTELDTLRAQTQTAQNESATATSQAAAMISLNMKLQSSAAKNQAKNIDLEIWKLDARESKELLSIVQPYLPQLYTQSDSDATHCYLFFLRLSYKLNLINTVIAAKHNISESLNGPGPISEILVAVLRRDVEVFLNDGARIYGEFSSFEKRIDMHLDLLRRDEFREMECVNDVDRIQAEFELLAERCFANSEYDLAERELGYAVSFDLDLDTFSSSIALTRTCVATILDDKDVVLELDGRDIESELLGPLQKLLDQCKSVKVLSKKMTKRFDDLSQESAALKASIIPQLKALSNPVAELVDFGIQLARPIMEHTNNARSSQSSFLLNKVLDFVKETGTKTVAKDLKPGESVWQAVGAAISGLVEEGTKLLPLILEPENVVKITGLPPWVVRIEEIKAALEVNVEAERKVAKLNDEMQGLIRTVKGKDQSIQEATVKIEWMERRMEAAKRQAELIGNLENELLDAKKQKRDYEEAMEHLQSDLDDLEQDNAKLKALTAGEEKQAPGAQAVETENIPIEGSLETSYLLEQIEALRGTVRFLRTENSYLKGQDLLREIETLPRLNVPVASTPRSPTPPLIPSELSDTTTDSGSDNDHSSDEEFGDGMINGSRMLKMKRQSPPTLRSLTNETKMLYRDVIRFSSSPRVVNLSALNAQRTESKMGDGPSNGGGRGWMPKKKTPAAQVLARKVQAEKLGMRVQGLLERASALSQRVG</sequence>
<keyword evidence="5" id="KW-0963">Cytoplasm</keyword>
<evidence type="ECO:0000256" key="5">
    <source>
        <dbReference type="ARBA" id="ARBA00022490"/>
    </source>
</evidence>
<evidence type="ECO:0000256" key="8">
    <source>
        <dbReference type="ARBA" id="ARBA00022776"/>
    </source>
</evidence>
<feature type="region of interest" description="Disordered" evidence="14">
    <location>
        <begin position="1228"/>
        <end position="1251"/>
    </location>
</feature>
<organism evidence="16 17">
    <name type="scientific">Agaricus bisporus var. burnettii</name>
    <dbReference type="NCBI Taxonomy" id="192524"/>
    <lineage>
        <taxon>Eukaryota</taxon>
        <taxon>Fungi</taxon>
        <taxon>Dikarya</taxon>
        <taxon>Basidiomycota</taxon>
        <taxon>Agaricomycotina</taxon>
        <taxon>Agaricomycetes</taxon>
        <taxon>Agaricomycetidae</taxon>
        <taxon>Agaricales</taxon>
        <taxon>Agaricineae</taxon>
        <taxon>Agaricaceae</taxon>
        <taxon>Agaricus</taxon>
    </lineage>
</organism>
<dbReference type="PROSITE" id="PS50245">
    <property type="entry name" value="CAP_GLY_2"/>
    <property type="match status" value="1"/>
</dbReference>
<dbReference type="GO" id="GO:0005819">
    <property type="term" value="C:spindle"/>
    <property type="evidence" value="ECO:0007669"/>
    <property type="project" value="UniProtKB-SubCell"/>
</dbReference>
<evidence type="ECO:0000256" key="12">
    <source>
        <dbReference type="ARBA" id="ARBA00023306"/>
    </source>
</evidence>
<keyword evidence="9" id="KW-0243">Dynein</keyword>
<comment type="caution">
    <text evidence="16">The sequence shown here is derived from an EMBL/GenBank/DDBJ whole genome shotgun (WGS) entry which is preliminary data.</text>
</comment>
<keyword evidence="8" id="KW-0498">Mitosis</keyword>
<feature type="domain" description="CAP-Gly" evidence="15">
    <location>
        <begin position="22"/>
        <end position="64"/>
    </location>
</feature>
<dbReference type="SUPFAM" id="SSF74924">
    <property type="entry name" value="Cap-Gly domain"/>
    <property type="match status" value="1"/>
</dbReference>
<evidence type="ECO:0000313" key="17">
    <source>
        <dbReference type="Proteomes" id="UP000629468"/>
    </source>
</evidence>
<feature type="compositionally biased region" description="Low complexity" evidence="14">
    <location>
        <begin position="1151"/>
        <end position="1161"/>
    </location>
</feature>
<dbReference type="GO" id="GO:0051301">
    <property type="term" value="P:cell division"/>
    <property type="evidence" value="ECO:0007669"/>
    <property type="project" value="UniProtKB-KW"/>
</dbReference>
<keyword evidence="10 13" id="KW-0175">Coiled coil</keyword>
<feature type="region of interest" description="Disordered" evidence="14">
    <location>
        <begin position="73"/>
        <end position="267"/>
    </location>
</feature>
<evidence type="ECO:0000259" key="15">
    <source>
        <dbReference type="PROSITE" id="PS50245"/>
    </source>
</evidence>
<feature type="compositionally biased region" description="Low complexity" evidence="14">
    <location>
        <begin position="101"/>
        <end position="115"/>
    </location>
</feature>
<comment type="subcellular location">
    <subcellularLocation>
        <location evidence="3">Cytoplasm</location>
        <location evidence="3">Cell cortex</location>
    </subcellularLocation>
    <subcellularLocation>
        <location evidence="1">Cytoplasm</location>
        <location evidence="1">Cytoskeleton</location>
        <location evidence="1">Microtubule organizing center</location>
        <location evidence="1">Centrosome</location>
        <location evidence="1">Centriole</location>
    </subcellularLocation>
    <subcellularLocation>
        <location evidence="2">Cytoplasm</location>
        <location evidence="2">Cytoskeleton</location>
        <location evidence="2">Spindle</location>
    </subcellularLocation>
</comment>
<dbReference type="InterPro" id="IPR000938">
    <property type="entry name" value="CAP-Gly_domain"/>
</dbReference>
<feature type="compositionally biased region" description="Low complexity" evidence="14">
    <location>
        <begin position="154"/>
        <end position="171"/>
    </location>
</feature>
<evidence type="ECO:0000256" key="3">
    <source>
        <dbReference type="ARBA" id="ARBA00004544"/>
    </source>
</evidence>
<evidence type="ECO:0000256" key="6">
    <source>
        <dbReference type="ARBA" id="ARBA00022618"/>
    </source>
</evidence>
<dbReference type="PANTHER" id="PTHR18916:SF6">
    <property type="entry name" value="DYNACTIN SUBUNIT 1"/>
    <property type="match status" value="1"/>
</dbReference>
<evidence type="ECO:0000256" key="10">
    <source>
        <dbReference type="ARBA" id="ARBA00023054"/>
    </source>
</evidence>
<keyword evidence="7" id="KW-0493">Microtubule</keyword>
<evidence type="ECO:0000256" key="13">
    <source>
        <dbReference type="SAM" id="Coils"/>
    </source>
</evidence>
<keyword evidence="12" id="KW-0131">Cell cycle</keyword>
<dbReference type="Gene3D" id="2.30.30.190">
    <property type="entry name" value="CAP Gly-rich-like domain"/>
    <property type="match status" value="1"/>
</dbReference>
<proteinExistence type="inferred from homology"/>
<feature type="coiled-coil region" evidence="13">
    <location>
        <begin position="309"/>
        <end position="378"/>
    </location>
</feature>
<dbReference type="PROSITE" id="PS00845">
    <property type="entry name" value="CAP_GLY_1"/>
    <property type="match status" value="1"/>
</dbReference>
<evidence type="ECO:0000256" key="14">
    <source>
        <dbReference type="SAM" id="MobiDB-lite"/>
    </source>
</evidence>
<feature type="region of interest" description="Disordered" evidence="14">
    <location>
        <begin position="1136"/>
        <end position="1174"/>
    </location>
</feature>
<evidence type="ECO:0000256" key="9">
    <source>
        <dbReference type="ARBA" id="ARBA00023017"/>
    </source>
</evidence>
<keyword evidence="6" id="KW-0132">Cell division</keyword>
<dbReference type="PANTHER" id="PTHR18916">
    <property type="entry name" value="DYNACTIN 1-RELATED MICROTUBULE-BINDING"/>
    <property type="match status" value="1"/>
</dbReference>
<accession>A0A8H7FA38</accession>
<dbReference type="Pfam" id="PF12455">
    <property type="entry name" value="Dynactin"/>
    <property type="match status" value="1"/>
</dbReference>
<dbReference type="GO" id="GO:0005874">
    <property type="term" value="C:microtubule"/>
    <property type="evidence" value="ECO:0007669"/>
    <property type="project" value="UniProtKB-KW"/>
</dbReference>
<protein>
    <recommendedName>
        <fullName evidence="15">CAP-Gly domain-containing protein</fullName>
    </recommendedName>
</protein>
<feature type="coiled-coil region" evidence="13">
    <location>
        <begin position="406"/>
        <end position="590"/>
    </location>
</feature>
<feature type="compositionally biased region" description="Low complexity" evidence="14">
    <location>
        <begin position="243"/>
        <end position="255"/>
    </location>
</feature>
<reference evidence="16 17" key="1">
    <citation type="journal article" name="Sci. Rep.">
        <title>Telomere-to-telomere assembled and centromere annotated genomes of the two main subspecies of the button mushroom Agaricus bisporus reveal especially polymorphic chromosome ends.</title>
        <authorList>
            <person name="Sonnenberg A.S.M."/>
            <person name="Sedaghat-Telgerd N."/>
            <person name="Lavrijssen B."/>
            <person name="Ohm R.A."/>
            <person name="Hendrickx P.M."/>
            <person name="Scholtmeijer K."/>
            <person name="Baars J.J.P."/>
            <person name="van Peer A."/>
        </authorList>
    </citation>
    <scope>NUCLEOTIDE SEQUENCE [LARGE SCALE GENOMIC DNA]</scope>
    <source>
        <strain evidence="16 17">H119_p4</strain>
    </source>
</reference>
<dbReference type="GO" id="GO:0030286">
    <property type="term" value="C:dynein complex"/>
    <property type="evidence" value="ECO:0007669"/>
    <property type="project" value="UniProtKB-KW"/>
</dbReference>
<dbReference type="SMART" id="SM01052">
    <property type="entry name" value="CAP_GLY"/>
    <property type="match status" value="1"/>
</dbReference>
<feature type="compositionally biased region" description="Polar residues" evidence="14">
    <location>
        <begin position="206"/>
        <end position="233"/>
    </location>
</feature>
<dbReference type="EMBL" id="JABXXO010000001">
    <property type="protein sequence ID" value="KAF7783916.1"/>
    <property type="molecule type" value="Genomic_DNA"/>
</dbReference>